<reference evidence="4" key="1">
    <citation type="submission" date="2018-08" db="EMBL/GenBank/DDBJ databases">
        <authorList>
            <person name="Hornung B."/>
        </authorList>
    </citation>
    <scope>NUCLEOTIDE SEQUENCE [LARGE SCALE GENOMIC DNA]</scope>
</reference>
<evidence type="ECO:0000313" key="5">
    <source>
        <dbReference type="Proteomes" id="UP000279336"/>
    </source>
</evidence>
<dbReference type="RefSeq" id="WP_119161718.1">
    <property type="nucleotide sequence ID" value="NZ_LR134442.1"/>
</dbReference>
<accession>A0A383S633</accession>
<keyword evidence="1" id="KW-1133">Transmembrane helix</keyword>
<gene>
    <name evidence="2" type="ORF">D7U36_10385</name>
    <name evidence="3" type="ORF">PROPAUS_1286</name>
</gene>
<evidence type="ECO:0000313" key="4">
    <source>
        <dbReference type="Proteomes" id="UP000263928"/>
    </source>
</evidence>
<dbReference type="EMBL" id="UNQJ01000007">
    <property type="protein sequence ID" value="SYZ33367.1"/>
    <property type="molecule type" value="Genomic_DNA"/>
</dbReference>
<name>A0A383S633_9ACTN</name>
<dbReference type="EMBL" id="RCIW01000016">
    <property type="protein sequence ID" value="RLP07965.1"/>
    <property type="molecule type" value="Genomic_DNA"/>
</dbReference>
<protein>
    <recommendedName>
        <fullName evidence="6">Type IV leader peptidase family</fullName>
    </recommendedName>
</protein>
<evidence type="ECO:0000313" key="3">
    <source>
        <dbReference type="EMBL" id="SYZ33367.1"/>
    </source>
</evidence>
<evidence type="ECO:0008006" key="6">
    <source>
        <dbReference type="Google" id="ProtNLM"/>
    </source>
</evidence>
<feature type="transmembrane region" description="Helical" evidence="1">
    <location>
        <begin position="86"/>
        <end position="106"/>
    </location>
</feature>
<reference evidence="3" key="2">
    <citation type="submission" date="2018-08" db="EMBL/GenBank/DDBJ databases">
        <authorList>
            <person name="Ferrada E.E."/>
            <person name="Latorre B.A."/>
        </authorList>
    </citation>
    <scope>NUCLEOTIDE SEQUENCE [LARGE SCALE GENOMIC DNA]</scope>
    <source>
        <strain evidence="3">Propionibacterium_australiense1</strain>
    </source>
</reference>
<dbReference type="Proteomes" id="UP000263928">
    <property type="component" value="Unassembled WGS sequence"/>
</dbReference>
<proteinExistence type="predicted"/>
<keyword evidence="4" id="KW-1185">Reference proteome</keyword>
<feature type="transmembrane region" description="Helical" evidence="1">
    <location>
        <begin position="215"/>
        <end position="234"/>
    </location>
</feature>
<feature type="transmembrane region" description="Helical" evidence="1">
    <location>
        <begin position="113"/>
        <end position="129"/>
    </location>
</feature>
<feature type="transmembrane region" description="Helical" evidence="1">
    <location>
        <begin position="164"/>
        <end position="182"/>
    </location>
</feature>
<dbReference type="AlphaFoldDB" id="A0A383S633"/>
<keyword evidence="1" id="KW-0812">Transmembrane</keyword>
<dbReference type="Proteomes" id="UP000279336">
    <property type="component" value="Unassembled WGS sequence"/>
</dbReference>
<keyword evidence="1" id="KW-0472">Membrane</keyword>
<evidence type="ECO:0000256" key="1">
    <source>
        <dbReference type="SAM" id="Phobius"/>
    </source>
</evidence>
<evidence type="ECO:0000313" key="2">
    <source>
        <dbReference type="EMBL" id="RLP07965.1"/>
    </source>
</evidence>
<organism evidence="3 4">
    <name type="scientific">Propionibacterium australiense</name>
    <dbReference type="NCBI Taxonomy" id="119981"/>
    <lineage>
        <taxon>Bacteria</taxon>
        <taxon>Bacillati</taxon>
        <taxon>Actinomycetota</taxon>
        <taxon>Actinomycetes</taxon>
        <taxon>Propionibacteriales</taxon>
        <taxon>Propionibacteriaceae</taxon>
        <taxon>Propionibacterium</taxon>
    </lineage>
</organism>
<reference evidence="2 5" key="3">
    <citation type="submission" date="2018-10" db="EMBL/GenBank/DDBJ databases">
        <title>Propionibacterium australiense Genome Sequencing and Assembly.</title>
        <authorList>
            <person name="Bernier A.-M."/>
            <person name="Bernard K."/>
        </authorList>
    </citation>
    <scope>NUCLEOTIDE SEQUENCE [LARGE SCALE GENOMIC DNA]</scope>
    <source>
        <strain evidence="2 5">NML98A078</strain>
    </source>
</reference>
<sequence length="235" mass="23050">MATPPSAVLARLLGWVSCLVAALLLTRVHLRLLALQPEPDPSVPGAAEKAPYAELAAGRGVRFVCVACSLAGSAATAAAGPLAPAWLIWGSGGVVLAGVDAASTWIPRGLTRLVLGELAAALLLSAALAGDPRLIAGTLAGAGAVGGFFWLIWRAGTGLGFADVRLAVGLGALAGATAAAGASATAAVAAVLAAAVIGALTGIVHAMGRARHEPFPYGPALWLGAYACLVWAAAG</sequence>
<feature type="transmembrane region" description="Helical" evidence="1">
    <location>
        <begin position="135"/>
        <end position="152"/>
    </location>
</feature>
<feature type="transmembrane region" description="Helical" evidence="1">
    <location>
        <begin position="188"/>
        <end position="208"/>
    </location>
</feature>
<feature type="transmembrane region" description="Helical" evidence="1">
    <location>
        <begin position="12"/>
        <end position="30"/>
    </location>
</feature>
<dbReference type="OrthoDB" id="3734500at2"/>